<dbReference type="RefSeq" id="WP_285881657.1">
    <property type="nucleotide sequence ID" value="NZ_JARFYN010000031.1"/>
</dbReference>
<dbReference type="Pfam" id="PF01278">
    <property type="entry name" value="Omptin"/>
    <property type="match status" value="1"/>
</dbReference>
<keyword evidence="1" id="KW-0645">Protease</keyword>
<dbReference type="Gene3D" id="2.40.128.90">
    <property type="entry name" value="OMPT-like"/>
    <property type="match status" value="1"/>
</dbReference>
<proteinExistence type="predicted"/>
<accession>A0ABT7KJS6</accession>
<dbReference type="InterPro" id="IPR000036">
    <property type="entry name" value="Peptidase_A26_omptin"/>
</dbReference>
<dbReference type="Proteomes" id="UP001172630">
    <property type="component" value="Unassembled WGS sequence"/>
</dbReference>
<gene>
    <name evidence="1" type="ORF">PY650_21955</name>
</gene>
<dbReference type="GO" id="GO:0006508">
    <property type="term" value="P:proteolysis"/>
    <property type="evidence" value="ECO:0007669"/>
    <property type="project" value="UniProtKB-KW"/>
</dbReference>
<dbReference type="InterPro" id="IPR053724">
    <property type="entry name" value="OMP_A26_sf"/>
</dbReference>
<keyword evidence="1" id="KW-0378">Hydrolase</keyword>
<keyword evidence="2" id="KW-1185">Reference proteome</keyword>
<organism evidence="1 2">
    <name type="scientific">Rhizobium calliandrae</name>
    <dbReference type="NCBI Taxonomy" id="1312182"/>
    <lineage>
        <taxon>Bacteria</taxon>
        <taxon>Pseudomonadati</taxon>
        <taxon>Pseudomonadota</taxon>
        <taxon>Alphaproteobacteria</taxon>
        <taxon>Hyphomicrobiales</taxon>
        <taxon>Rhizobiaceae</taxon>
        <taxon>Rhizobium/Agrobacterium group</taxon>
        <taxon>Rhizobium</taxon>
    </lineage>
</organism>
<comment type="caution">
    <text evidence="1">The sequence shown here is derived from an EMBL/GenBank/DDBJ whole genome shotgun (WGS) entry which is preliminary data.</text>
</comment>
<name>A0ABT7KJS6_9HYPH</name>
<reference evidence="1" key="1">
    <citation type="submission" date="2023-06" db="EMBL/GenBank/DDBJ databases">
        <title>Phylogenetic Diversity of Rhizobium strains.</title>
        <authorList>
            <person name="Moura F.T."/>
            <person name="Helene L.C.F."/>
            <person name="Hungria M."/>
        </authorList>
    </citation>
    <scope>NUCLEOTIDE SEQUENCE</scope>
    <source>
        <strain evidence="1">CCGE524</strain>
    </source>
</reference>
<evidence type="ECO:0000313" key="2">
    <source>
        <dbReference type="Proteomes" id="UP001172630"/>
    </source>
</evidence>
<sequence length="131" mass="14869">MDHLGQRRDHPGVFLGAEATTKFGDSTLSALLRGGVSVHARDIGKYWFRNLYFEEEFDAQPSVSVGAKAVYQVTGRVNLFLAGNFDRYFRRKGDMREYYMSTRPREVGFFKDSAGMDLYALTLSAGFKLTF</sequence>
<dbReference type="SUPFAM" id="SSF69917">
    <property type="entry name" value="OMPT-like"/>
    <property type="match status" value="1"/>
</dbReference>
<dbReference type="GO" id="GO:0004190">
    <property type="term" value="F:aspartic-type endopeptidase activity"/>
    <property type="evidence" value="ECO:0007669"/>
    <property type="project" value="UniProtKB-EC"/>
</dbReference>
<evidence type="ECO:0000313" key="1">
    <source>
        <dbReference type="EMBL" id="MDL2408260.1"/>
    </source>
</evidence>
<dbReference type="EC" id="3.4.23.49" evidence="1"/>
<dbReference type="EMBL" id="JARFYN010000031">
    <property type="protein sequence ID" value="MDL2408260.1"/>
    <property type="molecule type" value="Genomic_DNA"/>
</dbReference>
<dbReference type="InterPro" id="IPR020080">
    <property type="entry name" value="OM_adhesin/peptidase_omptin"/>
</dbReference>
<protein>
    <submittedName>
        <fullName evidence="1">Omptin family outer membrane protease</fullName>
        <ecNumber evidence="1">3.4.23.49</ecNumber>
    </submittedName>
</protein>